<feature type="domain" description="Serine/threonine specific protein phosphatases" evidence="9">
    <location>
        <begin position="259"/>
        <end position="264"/>
    </location>
</feature>
<dbReference type="PANTHER" id="PTHR11668">
    <property type="entry name" value="SERINE/THREONINE PROTEIN PHOSPHATASE"/>
    <property type="match status" value="1"/>
</dbReference>
<dbReference type="InterPro" id="IPR004843">
    <property type="entry name" value="Calcineurin-like_PHP"/>
</dbReference>
<comment type="caution">
    <text evidence="10">The sequence shown here is derived from an EMBL/GenBank/DDBJ whole genome shotgun (WGS) entry which is preliminary data.</text>
</comment>
<gene>
    <name evidence="10" type="ORF">M9Y10_014371</name>
</gene>
<comment type="catalytic activity">
    <reaction evidence="7 8">
        <text>O-phospho-L-threonyl-[protein] + H2O = L-threonyl-[protein] + phosphate</text>
        <dbReference type="Rhea" id="RHEA:47004"/>
        <dbReference type="Rhea" id="RHEA-COMP:11060"/>
        <dbReference type="Rhea" id="RHEA-COMP:11605"/>
        <dbReference type="ChEBI" id="CHEBI:15377"/>
        <dbReference type="ChEBI" id="CHEBI:30013"/>
        <dbReference type="ChEBI" id="CHEBI:43474"/>
        <dbReference type="ChEBI" id="CHEBI:61977"/>
        <dbReference type="EC" id="3.1.3.16"/>
    </reaction>
</comment>
<keyword evidence="3 8" id="KW-0378">Hydrolase</keyword>
<evidence type="ECO:0000256" key="1">
    <source>
        <dbReference type="ARBA" id="ARBA00001936"/>
    </source>
</evidence>
<evidence type="ECO:0000259" key="9">
    <source>
        <dbReference type="PROSITE" id="PS00125"/>
    </source>
</evidence>
<comment type="catalytic activity">
    <reaction evidence="6">
        <text>O-phospho-L-seryl-[protein] + H2O = L-seryl-[protein] + phosphate</text>
        <dbReference type="Rhea" id="RHEA:20629"/>
        <dbReference type="Rhea" id="RHEA-COMP:9863"/>
        <dbReference type="Rhea" id="RHEA-COMP:11604"/>
        <dbReference type="ChEBI" id="CHEBI:15377"/>
        <dbReference type="ChEBI" id="CHEBI:29999"/>
        <dbReference type="ChEBI" id="CHEBI:43474"/>
        <dbReference type="ChEBI" id="CHEBI:83421"/>
        <dbReference type="EC" id="3.1.3.16"/>
    </reaction>
</comment>
<protein>
    <recommendedName>
        <fullName evidence="8">Serine/threonine-protein phosphatase</fullName>
        <ecNumber evidence="8">3.1.3.16</ecNumber>
    </recommendedName>
</protein>
<evidence type="ECO:0000256" key="5">
    <source>
        <dbReference type="ARBA" id="ARBA00023211"/>
    </source>
</evidence>
<evidence type="ECO:0000256" key="6">
    <source>
        <dbReference type="ARBA" id="ARBA00047761"/>
    </source>
</evidence>
<evidence type="ECO:0000313" key="11">
    <source>
        <dbReference type="Proteomes" id="UP001470230"/>
    </source>
</evidence>
<dbReference type="InterPro" id="IPR029052">
    <property type="entry name" value="Metallo-depent_PP-like"/>
</dbReference>
<dbReference type="Pfam" id="PF00149">
    <property type="entry name" value="Metallophos"/>
    <property type="match status" value="1"/>
</dbReference>
<comment type="cofactor">
    <cofactor evidence="1">
        <name>Mn(2+)</name>
        <dbReference type="ChEBI" id="CHEBI:29035"/>
    </cofactor>
</comment>
<dbReference type="PROSITE" id="PS00125">
    <property type="entry name" value="SER_THR_PHOSPHATASE"/>
    <property type="match status" value="1"/>
</dbReference>
<dbReference type="SUPFAM" id="SSF56300">
    <property type="entry name" value="Metallo-dependent phosphatases"/>
    <property type="match status" value="1"/>
</dbReference>
<name>A0ABR2KZC3_9EUKA</name>
<sequence>MIPVDWIIPISSLCNEITMSPVIEEKKSKMNFKLSILNTNLSTTIPFSFQLDLLTKIRGKQYIFATITFLSKEGPNNNYSFSFGGDFSVNKMSIKSSDKTRTDNTRINFNFLYERHFIYNDQLHLQISIGYVEQTFLGIPSIDFVPDPYDIVKKILAPHDTKHECPVSNSEISWVCQSASTIILNDQPCLLRLKTPIVIVGDLHGQYFDLIRIFQKYGFPNIANYLFLGDYVDRGHDSLDIIVLLLTFKILFPNNIFLLRGNHECASVTSTYGFADECNKKSRQYSNFLPVFQVLPIAAIIGNKIFCVHGGIAPSIESLDEIENFKRPSEVPSIGTMHELLWSDPSTQINGFGKNSRGSCMSFGAKAARDFLTKFGFEMLIRAHETVDEGYTFPFGKKMNIVTVFSATQYSKGHNLGAVIVIDDALNYYFDTYKGLNIDEIRKYEKTDFYKCFQEDFSGL</sequence>
<reference evidence="10 11" key="1">
    <citation type="submission" date="2024-04" db="EMBL/GenBank/DDBJ databases">
        <title>Tritrichomonas musculus Genome.</title>
        <authorList>
            <person name="Alves-Ferreira E."/>
            <person name="Grigg M."/>
            <person name="Lorenzi H."/>
            <person name="Galac M."/>
        </authorList>
    </citation>
    <scope>NUCLEOTIDE SEQUENCE [LARGE SCALE GENOMIC DNA]</scope>
    <source>
        <strain evidence="10 11">EAF2021</strain>
    </source>
</reference>
<keyword evidence="5" id="KW-0464">Manganese</keyword>
<dbReference type="InterPro" id="IPR006186">
    <property type="entry name" value="Ser/Thr-sp_prot-phosphatase"/>
</dbReference>
<keyword evidence="11" id="KW-1185">Reference proteome</keyword>
<keyword evidence="2" id="KW-0479">Metal-binding</keyword>
<proteinExistence type="inferred from homology"/>
<keyword evidence="4" id="KW-0904">Protein phosphatase</keyword>
<evidence type="ECO:0000256" key="7">
    <source>
        <dbReference type="ARBA" id="ARBA00048336"/>
    </source>
</evidence>
<comment type="similarity">
    <text evidence="8">Belongs to the PPP phosphatase family.</text>
</comment>
<dbReference type="PANTHER" id="PTHR11668:SF300">
    <property type="entry name" value="SERINE_THREONINE-PROTEIN PHOSPHATASE"/>
    <property type="match status" value="1"/>
</dbReference>
<dbReference type="PRINTS" id="PR00114">
    <property type="entry name" value="STPHPHTASE"/>
</dbReference>
<evidence type="ECO:0000256" key="2">
    <source>
        <dbReference type="ARBA" id="ARBA00022723"/>
    </source>
</evidence>
<organism evidence="10 11">
    <name type="scientific">Tritrichomonas musculus</name>
    <dbReference type="NCBI Taxonomy" id="1915356"/>
    <lineage>
        <taxon>Eukaryota</taxon>
        <taxon>Metamonada</taxon>
        <taxon>Parabasalia</taxon>
        <taxon>Tritrichomonadida</taxon>
        <taxon>Tritrichomonadidae</taxon>
        <taxon>Tritrichomonas</taxon>
    </lineage>
</organism>
<dbReference type="Proteomes" id="UP001470230">
    <property type="component" value="Unassembled WGS sequence"/>
</dbReference>
<evidence type="ECO:0000256" key="3">
    <source>
        <dbReference type="ARBA" id="ARBA00022801"/>
    </source>
</evidence>
<evidence type="ECO:0000313" key="10">
    <source>
        <dbReference type="EMBL" id="KAK8896471.1"/>
    </source>
</evidence>
<accession>A0ABR2KZC3</accession>
<dbReference type="EMBL" id="JAPFFF010000002">
    <property type="protein sequence ID" value="KAK8896471.1"/>
    <property type="molecule type" value="Genomic_DNA"/>
</dbReference>
<dbReference type="SMART" id="SM00156">
    <property type="entry name" value="PP2Ac"/>
    <property type="match status" value="1"/>
</dbReference>
<dbReference type="Gene3D" id="3.60.21.10">
    <property type="match status" value="1"/>
</dbReference>
<evidence type="ECO:0000256" key="8">
    <source>
        <dbReference type="RuleBase" id="RU004273"/>
    </source>
</evidence>
<dbReference type="InterPro" id="IPR050341">
    <property type="entry name" value="PP1_catalytic_subunit"/>
</dbReference>
<dbReference type="EC" id="3.1.3.16" evidence="8"/>
<evidence type="ECO:0000256" key="4">
    <source>
        <dbReference type="ARBA" id="ARBA00022912"/>
    </source>
</evidence>